<protein>
    <recommendedName>
        <fullName evidence="3">2-oxo-4-hydroxy-4-carboxy-5-ureidoimidazoline decarboxylase</fullName>
        <ecNumber evidence="3">4.1.1.97</ecNumber>
    </recommendedName>
</protein>
<evidence type="ECO:0000256" key="4">
    <source>
        <dbReference type="ARBA" id="ARBA00022631"/>
    </source>
</evidence>
<dbReference type="NCBIfam" id="NF010372">
    <property type="entry name" value="PRK13798.1"/>
    <property type="match status" value="1"/>
</dbReference>
<dbReference type="Proteomes" id="UP001519332">
    <property type="component" value="Unassembled WGS sequence"/>
</dbReference>
<dbReference type="InterPro" id="IPR018020">
    <property type="entry name" value="OHCU_decarboxylase"/>
</dbReference>
<organism evidence="8 9">
    <name type="scientific">Kibdelosporangium banguiense</name>
    <dbReference type="NCBI Taxonomy" id="1365924"/>
    <lineage>
        <taxon>Bacteria</taxon>
        <taxon>Bacillati</taxon>
        <taxon>Actinomycetota</taxon>
        <taxon>Actinomycetes</taxon>
        <taxon>Pseudonocardiales</taxon>
        <taxon>Pseudonocardiaceae</taxon>
        <taxon>Kibdelosporangium</taxon>
    </lineage>
</organism>
<dbReference type="SUPFAM" id="SSF158694">
    <property type="entry name" value="UraD-Like"/>
    <property type="match status" value="1"/>
</dbReference>
<dbReference type="EMBL" id="JAGINW010000001">
    <property type="protein sequence ID" value="MBP2323745.1"/>
    <property type="molecule type" value="Genomic_DNA"/>
</dbReference>
<keyword evidence="9" id="KW-1185">Reference proteome</keyword>
<dbReference type="InterPro" id="IPR017595">
    <property type="entry name" value="OHCU_decarboxylase-2"/>
</dbReference>
<dbReference type="Pfam" id="PF09349">
    <property type="entry name" value="OHCU_decarbox"/>
    <property type="match status" value="1"/>
</dbReference>
<dbReference type="PANTHER" id="PTHR43466">
    <property type="entry name" value="2-OXO-4-HYDROXY-4-CARBOXY-5-UREIDOIMIDAZOLINE DECARBOXYLASE-RELATED"/>
    <property type="match status" value="1"/>
</dbReference>
<gene>
    <name evidence="8" type="ORF">JOF56_004130</name>
</gene>
<dbReference type="Gene3D" id="1.10.3330.10">
    <property type="entry name" value="Oxo-4-hydroxy-4-carboxy-5-ureidoimidazoline decarboxylase"/>
    <property type="match status" value="1"/>
</dbReference>
<evidence type="ECO:0000256" key="6">
    <source>
        <dbReference type="ARBA" id="ARBA00023239"/>
    </source>
</evidence>
<dbReference type="EC" id="4.1.1.97" evidence="3"/>
<name>A0ABS4TH33_9PSEU</name>
<dbReference type="GO" id="GO:0051997">
    <property type="term" value="F:2-oxo-4-hydroxy-4-carboxy-5-ureidoimidazoline decarboxylase activity"/>
    <property type="evidence" value="ECO:0007669"/>
    <property type="project" value="UniProtKB-EC"/>
</dbReference>
<dbReference type="InterPro" id="IPR036778">
    <property type="entry name" value="OHCU_decarboxylase_sf"/>
</dbReference>
<evidence type="ECO:0000256" key="2">
    <source>
        <dbReference type="ARBA" id="ARBA00004754"/>
    </source>
</evidence>
<keyword evidence="6 8" id="KW-0456">Lyase</keyword>
<accession>A0ABS4TH33</accession>
<evidence type="ECO:0000313" key="9">
    <source>
        <dbReference type="Proteomes" id="UP001519332"/>
    </source>
</evidence>
<evidence type="ECO:0000256" key="3">
    <source>
        <dbReference type="ARBA" id="ARBA00012257"/>
    </source>
</evidence>
<comment type="catalytic activity">
    <reaction evidence="1">
        <text>5-hydroxy-2-oxo-4-ureido-2,5-dihydro-1H-imidazole-5-carboxylate + H(+) = (S)-allantoin + CO2</text>
        <dbReference type="Rhea" id="RHEA:26301"/>
        <dbReference type="ChEBI" id="CHEBI:15378"/>
        <dbReference type="ChEBI" id="CHEBI:15678"/>
        <dbReference type="ChEBI" id="CHEBI:16526"/>
        <dbReference type="ChEBI" id="CHEBI:58639"/>
        <dbReference type="EC" id="4.1.1.97"/>
    </reaction>
</comment>
<evidence type="ECO:0000259" key="7">
    <source>
        <dbReference type="Pfam" id="PF09349"/>
    </source>
</evidence>
<proteinExistence type="predicted"/>
<comment type="pathway">
    <text evidence="2">Purine metabolism; urate degradation; (S)-allantoin from urate: step 3/3.</text>
</comment>
<evidence type="ECO:0000256" key="1">
    <source>
        <dbReference type="ARBA" id="ARBA00001163"/>
    </source>
</evidence>
<comment type="caution">
    <text evidence="8">The sequence shown here is derived from an EMBL/GenBank/DDBJ whole genome shotgun (WGS) entry which is preliminary data.</text>
</comment>
<evidence type="ECO:0000256" key="5">
    <source>
        <dbReference type="ARBA" id="ARBA00022793"/>
    </source>
</evidence>
<dbReference type="PANTHER" id="PTHR43466:SF1">
    <property type="entry name" value="2-OXO-4-HYDROXY-4-CARBOXY-5-UREIDOIMIDAZOLINE DECARBOXYLASE-RELATED"/>
    <property type="match status" value="1"/>
</dbReference>
<evidence type="ECO:0000313" key="8">
    <source>
        <dbReference type="EMBL" id="MBP2323745.1"/>
    </source>
</evidence>
<reference evidence="8 9" key="1">
    <citation type="submission" date="2021-03" db="EMBL/GenBank/DDBJ databases">
        <title>Sequencing the genomes of 1000 actinobacteria strains.</title>
        <authorList>
            <person name="Klenk H.-P."/>
        </authorList>
    </citation>
    <scope>NUCLEOTIDE SEQUENCE [LARGE SCALE GENOMIC DNA]</scope>
    <source>
        <strain evidence="8 9">DSM 46670</strain>
    </source>
</reference>
<sequence>MPAVTLNRFNSAPADDLRPLLGDCLSVPRWADEVLALRPFADRATLLSVATSRARELTNDELHLAMAAHPRIGERKDGDAWSQAEQSGVDGSVATRLLDANVRYEDRFGHIYLVFASGRSGEELLTILESRLGNDPATELRIVNEELAKIAIRRLEQLVTT</sequence>
<dbReference type="RefSeq" id="WP_209640622.1">
    <property type="nucleotide sequence ID" value="NZ_JAGINW010000001.1"/>
</dbReference>
<dbReference type="NCBIfam" id="TIGR03180">
    <property type="entry name" value="UraD_2"/>
    <property type="match status" value="1"/>
</dbReference>
<keyword evidence="4" id="KW-0659">Purine metabolism</keyword>
<feature type="domain" description="Oxo-4-hydroxy-4-carboxy-5-ureidoimidazoline decarboxylase" evidence="7">
    <location>
        <begin position="10"/>
        <end position="156"/>
    </location>
</feature>
<keyword evidence="5" id="KW-0210">Decarboxylase</keyword>